<evidence type="ECO:0000256" key="7">
    <source>
        <dbReference type="ARBA" id="ARBA00024033"/>
    </source>
</evidence>
<protein>
    <submittedName>
        <fullName evidence="10">Glycosyltransferase 87 family protein</fullName>
    </submittedName>
</protein>
<proteinExistence type="inferred from homology"/>
<feature type="transmembrane region" description="Helical" evidence="9">
    <location>
        <begin position="308"/>
        <end position="327"/>
    </location>
</feature>
<organism evidence="10 11">
    <name type="scientific">Rhodococcus olei</name>
    <dbReference type="NCBI Taxonomy" id="2161675"/>
    <lineage>
        <taxon>Bacteria</taxon>
        <taxon>Bacillati</taxon>
        <taxon>Actinomycetota</taxon>
        <taxon>Actinomycetes</taxon>
        <taxon>Mycobacteriales</taxon>
        <taxon>Nocardiaceae</taxon>
        <taxon>Rhodococcus</taxon>
    </lineage>
</organism>
<evidence type="ECO:0000313" key="10">
    <source>
        <dbReference type="EMBL" id="GAA4480239.1"/>
    </source>
</evidence>
<feature type="transmembrane region" description="Helical" evidence="9">
    <location>
        <begin position="216"/>
        <end position="237"/>
    </location>
</feature>
<evidence type="ECO:0000256" key="4">
    <source>
        <dbReference type="ARBA" id="ARBA00022692"/>
    </source>
</evidence>
<accession>A0ABP8P4H4</accession>
<keyword evidence="3" id="KW-0808">Transferase</keyword>
<feature type="transmembrane region" description="Helical" evidence="9">
    <location>
        <begin position="244"/>
        <end position="263"/>
    </location>
</feature>
<dbReference type="InterPro" id="IPR018584">
    <property type="entry name" value="GT87"/>
</dbReference>
<evidence type="ECO:0000256" key="6">
    <source>
        <dbReference type="ARBA" id="ARBA00023136"/>
    </source>
</evidence>
<feature type="region of interest" description="Disordered" evidence="8">
    <location>
        <begin position="1"/>
        <end position="28"/>
    </location>
</feature>
<dbReference type="Proteomes" id="UP001501183">
    <property type="component" value="Unassembled WGS sequence"/>
</dbReference>
<evidence type="ECO:0000256" key="5">
    <source>
        <dbReference type="ARBA" id="ARBA00022989"/>
    </source>
</evidence>
<evidence type="ECO:0000256" key="2">
    <source>
        <dbReference type="ARBA" id="ARBA00022475"/>
    </source>
</evidence>
<evidence type="ECO:0000256" key="1">
    <source>
        <dbReference type="ARBA" id="ARBA00004651"/>
    </source>
</evidence>
<name>A0ABP8P4H4_9NOCA</name>
<feature type="transmembrane region" description="Helical" evidence="9">
    <location>
        <begin position="129"/>
        <end position="151"/>
    </location>
</feature>
<evidence type="ECO:0000256" key="9">
    <source>
        <dbReference type="SAM" id="Phobius"/>
    </source>
</evidence>
<evidence type="ECO:0000256" key="8">
    <source>
        <dbReference type="SAM" id="MobiDB-lite"/>
    </source>
</evidence>
<keyword evidence="6 9" id="KW-0472">Membrane</keyword>
<feature type="transmembrane region" description="Helical" evidence="9">
    <location>
        <begin position="157"/>
        <end position="178"/>
    </location>
</feature>
<keyword evidence="5 9" id="KW-1133">Transmembrane helix</keyword>
<keyword evidence="11" id="KW-1185">Reference proteome</keyword>
<dbReference type="RefSeq" id="WP_345345553.1">
    <property type="nucleotide sequence ID" value="NZ_BAABFB010000044.1"/>
</dbReference>
<reference evidence="11" key="1">
    <citation type="journal article" date="2019" name="Int. J. Syst. Evol. Microbiol.">
        <title>The Global Catalogue of Microorganisms (GCM) 10K type strain sequencing project: providing services to taxonomists for standard genome sequencing and annotation.</title>
        <authorList>
            <consortium name="The Broad Institute Genomics Platform"/>
            <consortium name="The Broad Institute Genome Sequencing Center for Infectious Disease"/>
            <person name="Wu L."/>
            <person name="Ma J."/>
        </authorList>
    </citation>
    <scope>NUCLEOTIDE SEQUENCE [LARGE SCALE GENOMIC DNA]</scope>
    <source>
        <strain evidence="11">JCM 32206</strain>
    </source>
</reference>
<keyword evidence="2" id="KW-1003">Cell membrane</keyword>
<dbReference type="Pfam" id="PF09594">
    <property type="entry name" value="GT87"/>
    <property type="match status" value="1"/>
</dbReference>
<feature type="transmembrane region" description="Helical" evidence="9">
    <location>
        <begin position="40"/>
        <end position="59"/>
    </location>
</feature>
<dbReference type="EMBL" id="BAABFB010000044">
    <property type="protein sequence ID" value="GAA4480239.1"/>
    <property type="molecule type" value="Genomic_DNA"/>
</dbReference>
<sequence length="458" mass="48234">MRPDRDPGMPTDSDPGTGASASGGSGSQSWLPGAGTPVGVALRVVVLAAALAGACYHLFGLPPLREFADYYRIDLDVYRIGGAALVDGLPLYGPMPATALGSALPFTYPPLAAIVFAPLSAITLDQASFVLTALSLAALIATIVVTLRALGMVGRSTVWWSAGALFAITVLPTDHGLYGPFEPIRSTLDYGQVNIVLMALVAADCLLPRTPWPRGLLVGLVAAVKLTPAVFVLYFLLRKDVRATVMTAVGFLAGTAVGFLVTFTDAKQYWTETLMDSGRIGTPAYPANQSITGMLARLGLDESARTPVWALCCLLMLAVTVVAVRRAFAADRPVLALTATALFGLLASPVSWSHHWVWAVPLVLASAQLALDRTVDPGRRVLWAAWAVGGAVLFHLAPHWRLSPGRTSGLGWPLWDQLLASSYVWWAVATLLLVALVPLPATVATEAAAPAVETAPAR</sequence>
<evidence type="ECO:0000256" key="3">
    <source>
        <dbReference type="ARBA" id="ARBA00022679"/>
    </source>
</evidence>
<comment type="subcellular location">
    <subcellularLocation>
        <location evidence="1">Cell membrane</location>
        <topology evidence="1">Multi-pass membrane protein</topology>
    </subcellularLocation>
</comment>
<keyword evidence="4 9" id="KW-0812">Transmembrane</keyword>
<gene>
    <name evidence="10" type="ORF">GCM10023094_26440</name>
</gene>
<feature type="transmembrane region" description="Helical" evidence="9">
    <location>
        <begin position="97"/>
        <end position="117"/>
    </location>
</feature>
<comment type="similarity">
    <text evidence="7">Belongs to the glycosyltransferase 87 family.</text>
</comment>
<comment type="caution">
    <text evidence="10">The sequence shown here is derived from an EMBL/GenBank/DDBJ whole genome shotgun (WGS) entry which is preliminary data.</text>
</comment>
<feature type="transmembrane region" description="Helical" evidence="9">
    <location>
        <begin position="420"/>
        <end position="439"/>
    </location>
</feature>
<feature type="transmembrane region" description="Helical" evidence="9">
    <location>
        <begin position="381"/>
        <end position="400"/>
    </location>
</feature>
<evidence type="ECO:0000313" key="11">
    <source>
        <dbReference type="Proteomes" id="UP001501183"/>
    </source>
</evidence>